<feature type="region of interest" description="Disordered" evidence="1">
    <location>
        <begin position="149"/>
        <end position="319"/>
    </location>
</feature>
<dbReference type="OrthoDB" id="268259at2"/>
<comment type="caution">
    <text evidence="3">The sequence shown here is derived from an EMBL/GenBank/DDBJ whole genome shotgun (WGS) entry which is preliminary data.</text>
</comment>
<evidence type="ECO:0000313" key="4">
    <source>
        <dbReference type="Proteomes" id="UP000319908"/>
    </source>
</evidence>
<keyword evidence="2" id="KW-0472">Membrane</keyword>
<accession>A0A5C6C7X1</accession>
<feature type="compositionally biased region" description="Polar residues" evidence="1">
    <location>
        <begin position="241"/>
        <end position="259"/>
    </location>
</feature>
<keyword evidence="2" id="KW-0812">Transmembrane</keyword>
<dbReference type="EMBL" id="SJPU01000001">
    <property type="protein sequence ID" value="TWU19601.1"/>
    <property type="molecule type" value="Genomic_DNA"/>
</dbReference>
<keyword evidence="2" id="KW-1133">Transmembrane helix</keyword>
<feature type="transmembrane region" description="Helical" evidence="2">
    <location>
        <begin position="25"/>
        <end position="53"/>
    </location>
</feature>
<dbReference type="NCBIfam" id="TIGR03546">
    <property type="entry name" value="TIGR03546 family protein"/>
    <property type="match status" value="1"/>
</dbReference>
<sequence>MILWTIKLISSVRKAIAGRRHPGQLAWGVALGALIGMIPHGNLLAVVLVLFVLMLQVNHAMVALVGVAVTFLAPRLDPAFDSLGRWCFEQPGVADRLAVAWQYPLVPWTDLNNTIVMGSFIIGLASVGPLLMVTYPLFRALAPVLVDPEADADSQTAPQDETKPEPTAAGDAESEPTAPNVATPTVKRLDTSHAAHDSSHVDTRDASESSTSPVNPAQADSITAESDIAVGPSGTDARRPQTGSSERVPATSQSAQDSTPPRAIPQPVAASNALRPTRVAIGTSVSRRVNTTETVAAARAAQSTRADDSTESPVDEQHKIDEALSYLLRQLRDSKDKDAA</sequence>
<keyword evidence="4" id="KW-1185">Reference proteome</keyword>
<dbReference type="AlphaFoldDB" id="A0A5C6C7X1"/>
<dbReference type="Proteomes" id="UP000319908">
    <property type="component" value="Unassembled WGS sequence"/>
</dbReference>
<organism evidence="3 4">
    <name type="scientific">Allorhodopirellula heiligendammensis</name>
    <dbReference type="NCBI Taxonomy" id="2714739"/>
    <lineage>
        <taxon>Bacteria</taxon>
        <taxon>Pseudomonadati</taxon>
        <taxon>Planctomycetota</taxon>
        <taxon>Planctomycetia</taxon>
        <taxon>Pirellulales</taxon>
        <taxon>Pirellulaceae</taxon>
        <taxon>Allorhodopirellula</taxon>
    </lineage>
</organism>
<feature type="compositionally biased region" description="Basic and acidic residues" evidence="1">
    <location>
        <begin position="187"/>
        <end position="207"/>
    </location>
</feature>
<gene>
    <name evidence="3" type="ORF">Poly21_17760</name>
</gene>
<dbReference type="InterPro" id="IPR019935">
    <property type="entry name" value="CHP03546"/>
</dbReference>
<evidence type="ECO:0000256" key="1">
    <source>
        <dbReference type="SAM" id="MobiDB-lite"/>
    </source>
</evidence>
<feature type="transmembrane region" description="Helical" evidence="2">
    <location>
        <begin position="115"/>
        <end position="138"/>
    </location>
</feature>
<name>A0A5C6C7X1_9BACT</name>
<feature type="compositionally biased region" description="Low complexity" evidence="1">
    <location>
        <begin position="287"/>
        <end position="304"/>
    </location>
</feature>
<evidence type="ECO:0000313" key="3">
    <source>
        <dbReference type="EMBL" id="TWU19601.1"/>
    </source>
</evidence>
<evidence type="ECO:0000256" key="2">
    <source>
        <dbReference type="SAM" id="Phobius"/>
    </source>
</evidence>
<feature type="compositionally biased region" description="Polar residues" evidence="1">
    <location>
        <begin position="208"/>
        <end position="224"/>
    </location>
</feature>
<reference evidence="3 4" key="1">
    <citation type="journal article" date="2020" name="Antonie Van Leeuwenhoek">
        <title>Rhodopirellula heiligendammensis sp. nov., Rhodopirellula pilleata sp. nov., and Rhodopirellula solitaria sp. nov. isolated from natural or artificial marine surfaces in Northern Germany and California, USA, and emended description of the genus Rhodopirellula.</title>
        <authorList>
            <person name="Kallscheuer N."/>
            <person name="Wiegand S."/>
            <person name="Jogler M."/>
            <person name="Boedeker C."/>
            <person name="Peeters S.H."/>
            <person name="Rast P."/>
            <person name="Heuer A."/>
            <person name="Jetten M.S.M."/>
            <person name="Rohde M."/>
            <person name="Jogler C."/>
        </authorList>
    </citation>
    <scope>NUCLEOTIDE SEQUENCE [LARGE SCALE GENOMIC DNA]</scope>
    <source>
        <strain evidence="3 4">Poly21</strain>
    </source>
</reference>
<protein>
    <submittedName>
        <fullName evidence="3">Uncharacterized protein</fullName>
    </submittedName>
</protein>
<proteinExistence type="predicted"/>